<gene>
    <name evidence="2" type="ORF">KIPB_005963</name>
</gene>
<keyword evidence="1" id="KW-1133">Transmembrane helix</keyword>
<protein>
    <submittedName>
        <fullName evidence="2">Uncharacterized protein</fullName>
    </submittedName>
</protein>
<feature type="non-terminal residue" evidence="2">
    <location>
        <position position="1"/>
    </location>
</feature>
<keyword evidence="1" id="KW-0472">Membrane</keyword>
<sequence>VQDHRTERLEGMLLEQRGAQLNQNNTVVVLALIGLVALVVVMALK</sequence>
<organism evidence="2 3">
    <name type="scientific">Kipferlia bialata</name>
    <dbReference type="NCBI Taxonomy" id="797122"/>
    <lineage>
        <taxon>Eukaryota</taxon>
        <taxon>Metamonada</taxon>
        <taxon>Carpediemonas-like organisms</taxon>
        <taxon>Kipferlia</taxon>
    </lineage>
</organism>
<evidence type="ECO:0000313" key="2">
    <source>
        <dbReference type="EMBL" id="GCA62809.1"/>
    </source>
</evidence>
<proteinExistence type="predicted"/>
<evidence type="ECO:0000256" key="1">
    <source>
        <dbReference type="SAM" id="Phobius"/>
    </source>
</evidence>
<evidence type="ECO:0000313" key="3">
    <source>
        <dbReference type="Proteomes" id="UP000265618"/>
    </source>
</evidence>
<keyword evidence="3" id="KW-1185">Reference proteome</keyword>
<dbReference type="AlphaFoldDB" id="A0A391NWH1"/>
<accession>A0A391NWH1</accession>
<dbReference type="Proteomes" id="UP000265618">
    <property type="component" value="Unassembled WGS sequence"/>
</dbReference>
<reference evidence="2 3" key="1">
    <citation type="journal article" date="2018" name="PLoS ONE">
        <title>The draft genome of Kipferlia bialata reveals reductive genome evolution in fornicate parasites.</title>
        <authorList>
            <person name="Tanifuji G."/>
            <person name="Takabayashi S."/>
            <person name="Kume K."/>
            <person name="Takagi M."/>
            <person name="Nakayama T."/>
            <person name="Kamikawa R."/>
            <person name="Inagaki Y."/>
            <person name="Hashimoto T."/>
        </authorList>
    </citation>
    <scope>NUCLEOTIDE SEQUENCE [LARGE SCALE GENOMIC DNA]</scope>
    <source>
        <strain evidence="2">NY0173</strain>
    </source>
</reference>
<dbReference type="EMBL" id="BDIP01001468">
    <property type="protein sequence ID" value="GCA62809.1"/>
    <property type="molecule type" value="Genomic_DNA"/>
</dbReference>
<comment type="caution">
    <text evidence="2">The sequence shown here is derived from an EMBL/GenBank/DDBJ whole genome shotgun (WGS) entry which is preliminary data.</text>
</comment>
<feature type="transmembrane region" description="Helical" evidence="1">
    <location>
        <begin position="26"/>
        <end position="44"/>
    </location>
</feature>
<name>A0A391NWH1_9EUKA</name>
<keyword evidence="1" id="KW-0812">Transmembrane</keyword>